<comment type="caution">
    <text evidence="1">The sequence shown here is derived from an EMBL/GenBank/DDBJ whole genome shotgun (WGS) entry which is preliminary data.</text>
</comment>
<name>A0A392R234_9FABA</name>
<evidence type="ECO:0000313" key="1">
    <source>
        <dbReference type="EMBL" id="MCI30174.1"/>
    </source>
</evidence>
<protein>
    <submittedName>
        <fullName evidence="1">Uncharacterized protein</fullName>
    </submittedName>
</protein>
<organism evidence="1 2">
    <name type="scientific">Trifolium medium</name>
    <dbReference type="NCBI Taxonomy" id="97028"/>
    <lineage>
        <taxon>Eukaryota</taxon>
        <taxon>Viridiplantae</taxon>
        <taxon>Streptophyta</taxon>
        <taxon>Embryophyta</taxon>
        <taxon>Tracheophyta</taxon>
        <taxon>Spermatophyta</taxon>
        <taxon>Magnoliopsida</taxon>
        <taxon>eudicotyledons</taxon>
        <taxon>Gunneridae</taxon>
        <taxon>Pentapetalae</taxon>
        <taxon>rosids</taxon>
        <taxon>fabids</taxon>
        <taxon>Fabales</taxon>
        <taxon>Fabaceae</taxon>
        <taxon>Papilionoideae</taxon>
        <taxon>50 kb inversion clade</taxon>
        <taxon>NPAAA clade</taxon>
        <taxon>Hologalegina</taxon>
        <taxon>IRL clade</taxon>
        <taxon>Trifolieae</taxon>
        <taxon>Trifolium</taxon>
    </lineage>
</organism>
<keyword evidence="2" id="KW-1185">Reference proteome</keyword>
<reference evidence="1 2" key="1">
    <citation type="journal article" date="2018" name="Front. Plant Sci.">
        <title>Red Clover (Trifolium pratense) and Zigzag Clover (T. medium) - A Picture of Genomic Similarities and Differences.</title>
        <authorList>
            <person name="Dluhosova J."/>
            <person name="Istvanek J."/>
            <person name="Nedelnik J."/>
            <person name="Repkova J."/>
        </authorList>
    </citation>
    <scope>NUCLEOTIDE SEQUENCE [LARGE SCALE GENOMIC DNA]</scope>
    <source>
        <strain evidence="2">cv. 10/8</strain>
        <tissue evidence="1">Leaf</tissue>
    </source>
</reference>
<evidence type="ECO:0000313" key="2">
    <source>
        <dbReference type="Proteomes" id="UP000265520"/>
    </source>
</evidence>
<dbReference type="Proteomes" id="UP000265520">
    <property type="component" value="Unassembled WGS sequence"/>
</dbReference>
<feature type="non-terminal residue" evidence="1">
    <location>
        <position position="32"/>
    </location>
</feature>
<proteinExistence type="predicted"/>
<dbReference type="AlphaFoldDB" id="A0A392R234"/>
<sequence>MQRGSSRLKAWILLSSSSNLERKSWSLESLSE</sequence>
<dbReference type="EMBL" id="LXQA010177640">
    <property type="protein sequence ID" value="MCI30174.1"/>
    <property type="molecule type" value="Genomic_DNA"/>
</dbReference>
<accession>A0A392R234</accession>